<dbReference type="NCBIfam" id="TIGR03355">
    <property type="entry name" value="VI_chp_2"/>
    <property type="match status" value="1"/>
</dbReference>
<dbReference type="InterPro" id="IPR044032">
    <property type="entry name" value="TssC1_C"/>
</dbReference>
<dbReference type="PANTHER" id="PTHR35565:SF3">
    <property type="entry name" value="TYPE VI SECRETION SYSTEM SHEATH PROTEIN TSSC1"/>
    <property type="match status" value="1"/>
</dbReference>
<name>A0A418WEA0_9PROT</name>
<protein>
    <submittedName>
        <fullName evidence="3">Type VI secretion system contractile sheath large subunit</fullName>
    </submittedName>
</protein>
<proteinExistence type="predicted"/>
<dbReference type="InterPro" id="IPR010269">
    <property type="entry name" value="T6SS_TssC-like"/>
</dbReference>
<dbReference type="AlphaFoldDB" id="A0A418WEA0"/>
<dbReference type="OrthoDB" id="9764000at2"/>
<organism evidence="3 4">
    <name type="scientific">Oleomonas cavernae</name>
    <dbReference type="NCBI Taxonomy" id="2320859"/>
    <lineage>
        <taxon>Bacteria</taxon>
        <taxon>Pseudomonadati</taxon>
        <taxon>Pseudomonadota</taxon>
        <taxon>Alphaproteobacteria</taxon>
        <taxon>Acetobacterales</taxon>
        <taxon>Acetobacteraceae</taxon>
        <taxon>Oleomonas</taxon>
    </lineage>
</organism>
<accession>A0A418WEA0</accession>
<dbReference type="InterPro" id="IPR044031">
    <property type="entry name" value="TssC1_N"/>
</dbReference>
<dbReference type="EMBL" id="QYUK01000011">
    <property type="protein sequence ID" value="RJF88316.1"/>
    <property type="molecule type" value="Genomic_DNA"/>
</dbReference>
<sequence>MPTTPEPSLREIVLGTGVPALSAGWFGETHGREARRLAEWLVEGDLAEALVAWYGPTVADDIAGSAKRLAARIDRDVAAIDALLGQMVDAILHNPAFQRLEGLWRGTAFTVDNATGHKGIKVRILSIGWHEIGRDADQAADFDQSRMFDKVYTQEFGMPGGEPFGLMLVDHEISHRPRPGQATDDITVLRHLSGVAAASFCPFIFSAAPALFGVDTFRDLGLATDLTAGFAQPEYTRWRAFRDTDDARFIAVAMPRILMRLPHRDDGSRRDNFRYKEEASTLNASSYLWGSAGFAFAAVVIRAYANYNWFGDIRGADRDGEAGGLVTELNVEYFPTDRPGVAPKPSMEVAIGDIMERELAELGFIPLKRAAYTGYSVFQSNQSTQLAKTYRETLATTNARLSAMVQSMLCISRFAHYLKVITRDKIGGFMTPEDCERYLANWLTRYTTATTDLPAETRARYPLRDGRVEVSELPGRPGDFHCVIHLQPHFQLDEVLSTFRLVTALPSGQAA</sequence>
<gene>
    <name evidence="3" type="primary">tssC</name>
    <name evidence="3" type="ORF">D3874_15915</name>
</gene>
<dbReference type="RefSeq" id="WP_119778952.1">
    <property type="nucleotide sequence ID" value="NZ_QYUK01000011.1"/>
</dbReference>
<feature type="domain" description="TssC1 N-terminal" evidence="1">
    <location>
        <begin position="74"/>
        <end position="385"/>
    </location>
</feature>
<feature type="domain" description="TssC1 C-terminal" evidence="2">
    <location>
        <begin position="395"/>
        <end position="505"/>
    </location>
</feature>
<dbReference type="PANTHER" id="PTHR35565">
    <property type="entry name" value="CYTOPLASMIC PROTEIN-RELATED"/>
    <property type="match status" value="1"/>
</dbReference>
<dbReference type="Pfam" id="PF05943">
    <property type="entry name" value="VipB"/>
    <property type="match status" value="1"/>
</dbReference>
<dbReference type="Proteomes" id="UP000284605">
    <property type="component" value="Unassembled WGS sequence"/>
</dbReference>
<evidence type="ECO:0000259" key="1">
    <source>
        <dbReference type="Pfam" id="PF05943"/>
    </source>
</evidence>
<evidence type="ECO:0000313" key="3">
    <source>
        <dbReference type="EMBL" id="RJF88316.1"/>
    </source>
</evidence>
<reference evidence="3 4" key="1">
    <citation type="submission" date="2018-09" db="EMBL/GenBank/DDBJ databases">
        <authorList>
            <person name="Zhu H."/>
        </authorList>
    </citation>
    <scope>NUCLEOTIDE SEQUENCE [LARGE SCALE GENOMIC DNA]</scope>
    <source>
        <strain evidence="3 4">K1W22B-8</strain>
    </source>
</reference>
<keyword evidence="4" id="KW-1185">Reference proteome</keyword>
<comment type="caution">
    <text evidence="3">The sequence shown here is derived from an EMBL/GenBank/DDBJ whole genome shotgun (WGS) entry which is preliminary data.</text>
</comment>
<dbReference type="Pfam" id="PF18945">
    <property type="entry name" value="VipB_2"/>
    <property type="match status" value="1"/>
</dbReference>
<evidence type="ECO:0000313" key="4">
    <source>
        <dbReference type="Proteomes" id="UP000284605"/>
    </source>
</evidence>
<evidence type="ECO:0000259" key="2">
    <source>
        <dbReference type="Pfam" id="PF18945"/>
    </source>
</evidence>